<feature type="compositionally biased region" description="Polar residues" evidence="1">
    <location>
        <begin position="1"/>
        <end position="11"/>
    </location>
</feature>
<dbReference type="AlphaFoldDB" id="A0AA42LKA9"/>
<feature type="compositionally biased region" description="Acidic residues" evidence="1">
    <location>
        <begin position="23"/>
        <end position="48"/>
    </location>
</feature>
<evidence type="ECO:0000313" key="2">
    <source>
        <dbReference type="EMBL" id="MDH0734834.1"/>
    </source>
</evidence>
<organism evidence="2 3">
    <name type="scientific">Achromobacter spanius</name>
    <dbReference type="NCBI Taxonomy" id="217203"/>
    <lineage>
        <taxon>Bacteria</taxon>
        <taxon>Pseudomonadati</taxon>
        <taxon>Pseudomonadota</taxon>
        <taxon>Betaproteobacteria</taxon>
        <taxon>Burkholderiales</taxon>
        <taxon>Alcaligenaceae</taxon>
        <taxon>Achromobacter</taxon>
    </lineage>
</organism>
<feature type="region of interest" description="Disordered" evidence="1">
    <location>
        <begin position="1"/>
        <end position="60"/>
    </location>
</feature>
<dbReference type="Proteomes" id="UP001161094">
    <property type="component" value="Unassembled WGS sequence"/>
</dbReference>
<comment type="caution">
    <text evidence="2">The sequence shown here is derived from an EMBL/GenBank/DDBJ whole genome shotgun (WGS) entry which is preliminary data.</text>
</comment>
<dbReference type="EMBL" id="JAOCDZ010000002">
    <property type="protein sequence ID" value="MDH0734834.1"/>
    <property type="molecule type" value="Genomic_DNA"/>
</dbReference>
<name>A0AA42LKA9_9BURK</name>
<sequence>MTTPLPTTPAQPETYEPKKSGLPDDEIDESSPTTDDEPGESDELDPEEPVGTPASNQPTP</sequence>
<evidence type="ECO:0000313" key="3">
    <source>
        <dbReference type="Proteomes" id="UP001161094"/>
    </source>
</evidence>
<protein>
    <submittedName>
        <fullName evidence="2">Uncharacterized protein</fullName>
    </submittedName>
</protein>
<dbReference type="RefSeq" id="WP_279993863.1">
    <property type="nucleotide sequence ID" value="NZ_JAOCDZ010000002.1"/>
</dbReference>
<reference evidence="2" key="1">
    <citation type="submission" date="2022-09" db="EMBL/GenBank/DDBJ databases">
        <title>Intensive care unit water sources are persistently colonized with multi-drug resistant bacteria and are the site of extensive horizontal gene transfer of antibiotic resistance genes.</title>
        <authorList>
            <person name="Diorio-Toth L."/>
        </authorList>
    </citation>
    <scope>NUCLEOTIDE SEQUENCE</scope>
    <source>
        <strain evidence="2">GD03843</strain>
    </source>
</reference>
<accession>A0AA42LKA9</accession>
<gene>
    <name evidence="2" type="ORF">N5D93_03380</name>
</gene>
<evidence type="ECO:0000256" key="1">
    <source>
        <dbReference type="SAM" id="MobiDB-lite"/>
    </source>
</evidence>
<proteinExistence type="predicted"/>